<dbReference type="Proteomes" id="UP000236199">
    <property type="component" value="Unassembled WGS sequence"/>
</dbReference>
<feature type="transmembrane region" description="Helical" evidence="7">
    <location>
        <begin position="203"/>
        <end position="221"/>
    </location>
</feature>
<dbReference type="SUPFAM" id="SSF161098">
    <property type="entry name" value="MetI-like"/>
    <property type="match status" value="1"/>
</dbReference>
<dbReference type="PANTHER" id="PTHR30183">
    <property type="entry name" value="MOLYBDENUM TRANSPORT SYSTEM PERMEASE PROTEIN MODB"/>
    <property type="match status" value="1"/>
</dbReference>
<feature type="transmembrane region" description="Helical" evidence="7">
    <location>
        <begin position="233"/>
        <end position="253"/>
    </location>
</feature>
<name>A0A2K1P423_9BACT</name>
<evidence type="ECO:0000256" key="1">
    <source>
        <dbReference type="ARBA" id="ARBA00004651"/>
    </source>
</evidence>
<evidence type="ECO:0000256" key="6">
    <source>
        <dbReference type="ARBA" id="ARBA00023136"/>
    </source>
</evidence>
<protein>
    <submittedName>
        <fullName evidence="9">Molybdenum ABC transporter permease</fullName>
    </submittedName>
</protein>
<gene>
    <name evidence="9" type="ORF">X928_09515</name>
</gene>
<sequence length="269" mass="29872">MIKKAWFELILSFLGILLLFFIAAPVAKLIFGVEPQVLIDTVKEEEVYSSILLTFSASLVATLISILLGVPLAYLLARKDFFGKSFVESLIDIPVIIPHTAAGIALLMVFGRNFFLGRFFSIFGIEFVGEFAGIVVAMMFVSMPFLVNEVKEGFKSIDVKLEKVARSLGSSPARTFFKVSLPLNFNHLISGSLMMWARGLSEFGAVVILAYHPMTASVLIYERFTSFGLKYSSPVAAIMVITSLIVFIFLTLINRKNSVEGRERENELD</sequence>
<dbReference type="PROSITE" id="PS50928">
    <property type="entry name" value="ABC_TM1"/>
    <property type="match status" value="1"/>
</dbReference>
<feature type="domain" description="ABC transmembrane type-1" evidence="8">
    <location>
        <begin position="51"/>
        <end position="250"/>
    </location>
</feature>
<accession>A0A2K1P423</accession>
<feature type="transmembrane region" description="Helical" evidence="7">
    <location>
        <begin position="89"/>
        <end position="110"/>
    </location>
</feature>
<evidence type="ECO:0000256" key="4">
    <source>
        <dbReference type="ARBA" id="ARBA00022692"/>
    </source>
</evidence>
<evidence type="ECO:0000313" key="9">
    <source>
        <dbReference type="EMBL" id="PNR97477.1"/>
    </source>
</evidence>
<comment type="similarity">
    <text evidence="7">Belongs to the binding-protein-dependent transport system permease family.</text>
</comment>
<keyword evidence="2 7" id="KW-0813">Transport</keyword>
<reference evidence="9 10" key="1">
    <citation type="submission" date="2013-12" db="EMBL/GenBank/DDBJ databases">
        <title>Comparative genomics of Petrotoga isolates.</title>
        <authorList>
            <person name="Nesbo C.L."/>
            <person name="Charchuk R."/>
            <person name="Chow K."/>
        </authorList>
    </citation>
    <scope>NUCLEOTIDE SEQUENCE [LARGE SCALE GENOMIC DNA]</scope>
    <source>
        <strain evidence="9 10">DSM 10691</strain>
    </source>
</reference>
<evidence type="ECO:0000259" key="8">
    <source>
        <dbReference type="PROSITE" id="PS50928"/>
    </source>
</evidence>
<comment type="subcellular location">
    <subcellularLocation>
        <location evidence="1 7">Cell membrane</location>
        <topology evidence="1 7">Multi-pass membrane protein</topology>
    </subcellularLocation>
</comment>
<keyword evidence="3" id="KW-1003">Cell membrane</keyword>
<dbReference type="GO" id="GO:0005886">
    <property type="term" value="C:plasma membrane"/>
    <property type="evidence" value="ECO:0007669"/>
    <property type="project" value="UniProtKB-SubCell"/>
</dbReference>
<dbReference type="RefSeq" id="WP_103079460.1">
    <property type="nucleotide sequence ID" value="NZ_AZRM01000063.1"/>
</dbReference>
<keyword evidence="6 7" id="KW-0472">Membrane</keyword>
<proteinExistence type="inferred from homology"/>
<keyword evidence="5 7" id="KW-1133">Transmembrane helix</keyword>
<feature type="transmembrane region" description="Helical" evidence="7">
    <location>
        <begin position="48"/>
        <end position="77"/>
    </location>
</feature>
<dbReference type="CDD" id="cd06261">
    <property type="entry name" value="TM_PBP2"/>
    <property type="match status" value="1"/>
</dbReference>
<keyword evidence="4 7" id="KW-0812">Transmembrane</keyword>
<evidence type="ECO:0000256" key="5">
    <source>
        <dbReference type="ARBA" id="ARBA00022989"/>
    </source>
</evidence>
<evidence type="ECO:0000256" key="7">
    <source>
        <dbReference type="RuleBase" id="RU363032"/>
    </source>
</evidence>
<evidence type="ECO:0000313" key="10">
    <source>
        <dbReference type="Proteomes" id="UP000236199"/>
    </source>
</evidence>
<evidence type="ECO:0000256" key="3">
    <source>
        <dbReference type="ARBA" id="ARBA00022475"/>
    </source>
</evidence>
<feature type="transmembrane region" description="Helical" evidence="7">
    <location>
        <begin position="122"/>
        <end position="147"/>
    </location>
</feature>
<dbReference type="InterPro" id="IPR035906">
    <property type="entry name" value="MetI-like_sf"/>
</dbReference>
<organism evidence="9 10">
    <name type="scientific">Petrotoga miotherma DSM 10691</name>
    <dbReference type="NCBI Taxonomy" id="1434326"/>
    <lineage>
        <taxon>Bacteria</taxon>
        <taxon>Thermotogati</taxon>
        <taxon>Thermotogota</taxon>
        <taxon>Thermotogae</taxon>
        <taxon>Petrotogales</taxon>
        <taxon>Petrotogaceae</taxon>
        <taxon>Petrotoga</taxon>
    </lineage>
</organism>
<dbReference type="InterPro" id="IPR000515">
    <property type="entry name" value="MetI-like"/>
</dbReference>
<keyword evidence="10" id="KW-1185">Reference proteome</keyword>
<dbReference type="EMBL" id="AZRM01000063">
    <property type="protein sequence ID" value="PNR97477.1"/>
    <property type="molecule type" value="Genomic_DNA"/>
</dbReference>
<dbReference type="AlphaFoldDB" id="A0A2K1P423"/>
<dbReference type="GO" id="GO:0055085">
    <property type="term" value="P:transmembrane transport"/>
    <property type="evidence" value="ECO:0007669"/>
    <property type="project" value="InterPro"/>
</dbReference>
<dbReference type="PANTHER" id="PTHR30183:SF3">
    <property type="entry name" value="MOLYBDENUM TRANSPORT SYSTEM PERMEASE PROTEIN MODB"/>
    <property type="match status" value="1"/>
</dbReference>
<dbReference type="Gene3D" id="1.10.3720.10">
    <property type="entry name" value="MetI-like"/>
    <property type="match status" value="1"/>
</dbReference>
<dbReference type="Pfam" id="PF00528">
    <property type="entry name" value="BPD_transp_1"/>
    <property type="match status" value="1"/>
</dbReference>
<dbReference type="OrthoDB" id="9795403at2"/>
<evidence type="ECO:0000256" key="2">
    <source>
        <dbReference type="ARBA" id="ARBA00022448"/>
    </source>
</evidence>
<comment type="caution">
    <text evidence="9">The sequence shown here is derived from an EMBL/GenBank/DDBJ whole genome shotgun (WGS) entry which is preliminary data.</text>
</comment>